<reference evidence="5" key="2">
    <citation type="submission" date="2021-01" db="EMBL/GenBank/DDBJ databases">
        <authorList>
            <person name="Mieszkin S."/>
            <person name="Pouder E."/>
            <person name="Alain K."/>
        </authorList>
    </citation>
    <scope>NUCLEOTIDE SEQUENCE</scope>
    <source>
        <strain evidence="5">HW T2.11</strain>
    </source>
</reference>
<reference evidence="5" key="1">
    <citation type="journal article" date="2021" name="Microorganisms">
        <title>Acidisoma silvae sp. nov. and Acidisomacellulosilytica sp. nov., Two Acidophilic Bacteria Isolated from Decaying Wood, Hydrolyzing Cellulose and Producing Poly-3-hydroxybutyrate.</title>
        <authorList>
            <person name="Mieszkin S."/>
            <person name="Pouder E."/>
            <person name="Uroz S."/>
            <person name="Simon-Colin C."/>
            <person name="Alain K."/>
        </authorList>
    </citation>
    <scope>NUCLEOTIDE SEQUENCE</scope>
    <source>
        <strain evidence="5">HW T2.11</strain>
    </source>
</reference>
<dbReference type="InterPro" id="IPR000160">
    <property type="entry name" value="GGDEF_dom"/>
</dbReference>
<evidence type="ECO:0000256" key="1">
    <source>
        <dbReference type="ARBA" id="ARBA00012528"/>
    </source>
</evidence>
<dbReference type="InterPro" id="IPR043128">
    <property type="entry name" value="Rev_trsase/Diguanyl_cyclase"/>
</dbReference>
<keyword evidence="6" id="KW-1185">Reference proteome</keyword>
<dbReference type="PANTHER" id="PTHR45138">
    <property type="entry name" value="REGULATORY COMPONENTS OF SENSORY TRANSDUCTION SYSTEM"/>
    <property type="match status" value="1"/>
</dbReference>
<feature type="transmembrane region" description="Helical" evidence="3">
    <location>
        <begin position="290"/>
        <end position="312"/>
    </location>
</feature>
<dbReference type="InterPro" id="IPR050469">
    <property type="entry name" value="Diguanylate_Cyclase"/>
</dbReference>
<evidence type="ECO:0000256" key="2">
    <source>
        <dbReference type="ARBA" id="ARBA00034247"/>
    </source>
</evidence>
<evidence type="ECO:0000313" key="5">
    <source>
        <dbReference type="EMBL" id="MCB8874117.1"/>
    </source>
</evidence>
<protein>
    <recommendedName>
        <fullName evidence="1">diguanylate cyclase</fullName>
        <ecNumber evidence="1">2.7.7.65</ecNumber>
    </recommendedName>
</protein>
<sequence>MSEAKLKPNFASAMVSFRGIAAVIGIAIVVLIAGCILVLFEGRADLIYRANMMAENILVLAEQTVQIEVSRYDIRLQDIASTLASSSVQDGMLPGVDNLFGGIAERESAGDIIVVNAAGQVLMSSRPELTSKYLGVLPTVVSSARFGANGLGISSVVKARAREPEVALIRRVQDQRSNQTVDVIAMLPMSWIQGVFSQIKLGNHGIIGLVDANHILLARKPLVAEKICAVVPVPPALEQEPNGGIYRESRKSVIDGHFRLVTASRVGDLPLYVFVGLSKQDIFLGWNNRALVLLASVGVLAVIVVALMLAVIQQLRSKLLQDRQLHELNLQLQELARTDPLTGLLNRRGFDESIAREWRRCRRSAKPIALLMIDADYFKQYNDHYGHQSGDNVLRMLSRCIEETIRRPGDIAARYGGEEFAVVLPDTHREGAVMIAETIRTKLSVLALAHAPRNDIVTISVGLAYAEAGEIESVEALVAQADAALYRSKAAGRNRVTLA</sequence>
<feature type="domain" description="GGDEF" evidence="4">
    <location>
        <begin position="366"/>
        <end position="499"/>
    </location>
</feature>
<dbReference type="RefSeq" id="WP_227319769.1">
    <property type="nucleotide sequence ID" value="NZ_JAESVB010000001.1"/>
</dbReference>
<dbReference type="FunFam" id="3.30.70.270:FF:000001">
    <property type="entry name" value="Diguanylate cyclase domain protein"/>
    <property type="match status" value="1"/>
</dbReference>
<keyword evidence="3" id="KW-0472">Membrane</keyword>
<dbReference type="AlphaFoldDB" id="A0A963YNS9"/>
<keyword evidence="3" id="KW-1133">Transmembrane helix</keyword>
<dbReference type="CDD" id="cd01949">
    <property type="entry name" value="GGDEF"/>
    <property type="match status" value="1"/>
</dbReference>
<dbReference type="NCBIfam" id="TIGR00254">
    <property type="entry name" value="GGDEF"/>
    <property type="match status" value="1"/>
</dbReference>
<dbReference type="Pfam" id="PF00990">
    <property type="entry name" value="GGDEF"/>
    <property type="match status" value="1"/>
</dbReference>
<dbReference type="GO" id="GO:0052621">
    <property type="term" value="F:diguanylate cyclase activity"/>
    <property type="evidence" value="ECO:0007669"/>
    <property type="project" value="UniProtKB-EC"/>
</dbReference>
<gene>
    <name evidence="5" type="ORF">ASILVAE211_02900</name>
</gene>
<comment type="catalytic activity">
    <reaction evidence="2">
        <text>2 GTP = 3',3'-c-di-GMP + 2 diphosphate</text>
        <dbReference type="Rhea" id="RHEA:24898"/>
        <dbReference type="ChEBI" id="CHEBI:33019"/>
        <dbReference type="ChEBI" id="CHEBI:37565"/>
        <dbReference type="ChEBI" id="CHEBI:58805"/>
        <dbReference type="EC" id="2.7.7.65"/>
    </reaction>
</comment>
<dbReference type="PROSITE" id="PS50887">
    <property type="entry name" value="GGDEF"/>
    <property type="match status" value="1"/>
</dbReference>
<dbReference type="EMBL" id="JAESVB010000001">
    <property type="protein sequence ID" value="MCB8874117.1"/>
    <property type="molecule type" value="Genomic_DNA"/>
</dbReference>
<dbReference type="GO" id="GO:1902201">
    <property type="term" value="P:negative regulation of bacterial-type flagellum-dependent cell motility"/>
    <property type="evidence" value="ECO:0007669"/>
    <property type="project" value="TreeGrafter"/>
</dbReference>
<evidence type="ECO:0000313" key="6">
    <source>
        <dbReference type="Proteomes" id="UP000708298"/>
    </source>
</evidence>
<dbReference type="GO" id="GO:0043709">
    <property type="term" value="P:cell adhesion involved in single-species biofilm formation"/>
    <property type="evidence" value="ECO:0007669"/>
    <property type="project" value="TreeGrafter"/>
</dbReference>
<dbReference type="Proteomes" id="UP000708298">
    <property type="component" value="Unassembled WGS sequence"/>
</dbReference>
<comment type="caution">
    <text evidence="5">The sequence shown here is derived from an EMBL/GenBank/DDBJ whole genome shotgun (WGS) entry which is preliminary data.</text>
</comment>
<evidence type="ECO:0000259" key="4">
    <source>
        <dbReference type="PROSITE" id="PS50887"/>
    </source>
</evidence>
<dbReference type="Gene3D" id="3.30.450.20">
    <property type="entry name" value="PAS domain"/>
    <property type="match status" value="1"/>
</dbReference>
<proteinExistence type="predicted"/>
<keyword evidence="3" id="KW-0812">Transmembrane</keyword>
<dbReference type="PANTHER" id="PTHR45138:SF9">
    <property type="entry name" value="DIGUANYLATE CYCLASE DGCM-RELATED"/>
    <property type="match status" value="1"/>
</dbReference>
<dbReference type="InterPro" id="IPR029787">
    <property type="entry name" value="Nucleotide_cyclase"/>
</dbReference>
<organism evidence="5 6">
    <name type="scientific">Acidisoma silvae</name>
    <dbReference type="NCBI Taxonomy" id="2802396"/>
    <lineage>
        <taxon>Bacteria</taxon>
        <taxon>Pseudomonadati</taxon>
        <taxon>Pseudomonadota</taxon>
        <taxon>Alphaproteobacteria</taxon>
        <taxon>Acetobacterales</taxon>
        <taxon>Acidocellaceae</taxon>
        <taxon>Acidisoma</taxon>
    </lineage>
</organism>
<dbReference type="CDD" id="cd12915">
    <property type="entry name" value="PDC2_DGC_like"/>
    <property type="match status" value="1"/>
</dbReference>
<dbReference type="PROSITE" id="PS51257">
    <property type="entry name" value="PROKAR_LIPOPROTEIN"/>
    <property type="match status" value="1"/>
</dbReference>
<dbReference type="EC" id="2.7.7.65" evidence="1"/>
<dbReference type="SMART" id="SM00267">
    <property type="entry name" value="GGDEF"/>
    <property type="match status" value="1"/>
</dbReference>
<accession>A0A963YNS9</accession>
<dbReference type="Gene3D" id="3.30.70.270">
    <property type="match status" value="1"/>
</dbReference>
<dbReference type="GO" id="GO:0005886">
    <property type="term" value="C:plasma membrane"/>
    <property type="evidence" value="ECO:0007669"/>
    <property type="project" value="TreeGrafter"/>
</dbReference>
<evidence type="ECO:0000256" key="3">
    <source>
        <dbReference type="SAM" id="Phobius"/>
    </source>
</evidence>
<feature type="transmembrane region" description="Helical" evidence="3">
    <location>
        <begin position="20"/>
        <end position="40"/>
    </location>
</feature>
<dbReference type="SUPFAM" id="SSF55073">
    <property type="entry name" value="Nucleotide cyclase"/>
    <property type="match status" value="1"/>
</dbReference>
<name>A0A963YNS9_9PROT</name>